<sequence>MTTPGSPVKKRPRTQSLPSLPTLTAEQAVPIATDDKSSQRLIVVLAQACLETHKISTGGPNGGEKYVLLNSDDHIGVLKKMGRDISDARPDILHQCLLTLLDSPVNKAGKLQVYIQSSKGVLIEVNPAVRIPRTFKRFAGLMVQLLHKLSIRSTTSSEKLLRVIKNPVLQYLPPNCRKVTLSWEAPVTNVREYIQGLNNGQSICVVVGAMAKGADDFADGWIDEKIGVLSGKGGVGKSSVTVQLALSLARLGYKVGVLDIDLTGPNIPRMFNVEDAKVHQAPGGWIPVKVGPSPEAGAEDNRISCMSLGFLLKNRGDSVVWRGPKKTAMVRQFLSDVLWEDIDYLLIDTPPGTSDEHISLAEQLRTVSATDGVTINGAVIVTTPQAIATADVRKELNFCKKVGLEILGVIENMSGFVCPHCSECTNVFSSGGGLVMAQQFGVEFLGKVPIDPAFNMMIESQSSAKDGITLVERYGESKLCEVFKGIGERLVAKVEPALAG</sequence>
<evidence type="ECO:0000256" key="3">
    <source>
        <dbReference type="ARBA" id="ARBA00022485"/>
    </source>
</evidence>
<dbReference type="InterPro" id="IPR027417">
    <property type="entry name" value="P-loop_NTPase"/>
</dbReference>
<evidence type="ECO:0000256" key="10">
    <source>
        <dbReference type="ARBA" id="ARBA00022884"/>
    </source>
</evidence>
<comment type="caution">
    <text evidence="15">The sequence shown here is derived from an EMBL/GenBank/DDBJ whole genome shotgun (WGS) entry which is preliminary data.</text>
</comment>
<comment type="subcellular location">
    <subcellularLocation>
        <location evidence="1 13">Cytoplasm</location>
    </subcellularLocation>
</comment>
<evidence type="ECO:0000256" key="9">
    <source>
        <dbReference type="ARBA" id="ARBA00022840"/>
    </source>
</evidence>
<dbReference type="Gene3D" id="3.40.50.300">
    <property type="entry name" value="P-loop containing nucleotide triphosphate hydrolases"/>
    <property type="match status" value="1"/>
</dbReference>
<evidence type="ECO:0000256" key="8">
    <source>
        <dbReference type="ARBA" id="ARBA00022741"/>
    </source>
</evidence>
<dbReference type="PANTHER" id="PTHR23264:SF19">
    <property type="entry name" value="CYTOSOLIC FE-S CLUSTER ASSEMBLY FACTOR NUBP2"/>
    <property type="match status" value="1"/>
</dbReference>
<keyword evidence="3 13" id="KW-0004">4Fe-4S</keyword>
<dbReference type="Pfam" id="PF03587">
    <property type="entry name" value="EMG1"/>
    <property type="match status" value="1"/>
</dbReference>
<dbReference type="Proteomes" id="UP001447188">
    <property type="component" value="Unassembled WGS sequence"/>
</dbReference>
<keyword evidence="12 13" id="KW-0411">Iron-sulfur</keyword>
<dbReference type="InterPro" id="IPR019591">
    <property type="entry name" value="Mrp/NBP35_ATP-bd"/>
</dbReference>
<dbReference type="InterPro" id="IPR005304">
    <property type="entry name" value="Rbsml_bgen_MeTrfase_EMG1/NEP1"/>
</dbReference>
<dbReference type="HAMAP" id="MF_02040">
    <property type="entry name" value="Mrp_NBP35"/>
    <property type="match status" value="1"/>
</dbReference>
<dbReference type="EMBL" id="JBBBZM010000006">
    <property type="protein sequence ID" value="KAL0640047.1"/>
    <property type="molecule type" value="Genomic_DNA"/>
</dbReference>
<evidence type="ECO:0000256" key="14">
    <source>
        <dbReference type="SAM" id="MobiDB-lite"/>
    </source>
</evidence>
<evidence type="ECO:0000256" key="7">
    <source>
        <dbReference type="ARBA" id="ARBA00022730"/>
    </source>
</evidence>
<evidence type="ECO:0000256" key="2">
    <source>
        <dbReference type="ARBA" id="ARBA00008115"/>
    </source>
</evidence>
<keyword evidence="7" id="KW-0699">rRNA-binding</keyword>
<feature type="binding site" evidence="13">
    <location>
        <position position="421"/>
    </location>
    <ligand>
        <name>[4Fe-4S] cluster</name>
        <dbReference type="ChEBI" id="CHEBI:49883"/>
        <note>ligand shared between dimeric partners</note>
    </ligand>
</feature>
<evidence type="ECO:0000256" key="12">
    <source>
        <dbReference type="ARBA" id="ARBA00023014"/>
    </source>
</evidence>
<keyword evidence="6 13" id="KW-0479">Metal-binding</keyword>
<feature type="binding site" evidence="13">
    <location>
        <begin position="231"/>
        <end position="238"/>
    </location>
    <ligand>
        <name>ATP</name>
        <dbReference type="ChEBI" id="CHEBI:30616"/>
    </ligand>
</feature>
<dbReference type="Pfam" id="PF10609">
    <property type="entry name" value="ParA"/>
    <property type="match status" value="1"/>
</dbReference>
<dbReference type="PROSITE" id="PS01215">
    <property type="entry name" value="MRP"/>
    <property type="match status" value="1"/>
</dbReference>
<dbReference type="PANTHER" id="PTHR23264">
    <property type="entry name" value="NUCLEOTIDE-BINDING PROTEIN NBP35 YEAST -RELATED"/>
    <property type="match status" value="1"/>
</dbReference>
<evidence type="ECO:0000256" key="6">
    <source>
        <dbReference type="ARBA" id="ARBA00022723"/>
    </source>
</evidence>
<dbReference type="InterPro" id="IPR000808">
    <property type="entry name" value="Mrp-like_CS"/>
</dbReference>
<keyword evidence="4 13" id="KW-0963">Cytoplasm</keyword>
<feature type="binding site" evidence="13">
    <location>
        <position position="418"/>
    </location>
    <ligand>
        <name>[4Fe-4S] cluster</name>
        <dbReference type="ChEBI" id="CHEBI:49883"/>
        <note>ligand shared between dimeric partners</note>
    </ligand>
</feature>
<keyword evidence="16" id="KW-1185">Reference proteome</keyword>
<evidence type="ECO:0000313" key="15">
    <source>
        <dbReference type="EMBL" id="KAL0640047.1"/>
    </source>
</evidence>
<dbReference type="InterPro" id="IPR029026">
    <property type="entry name" value="tRNA_m1G_MTases_N"/>
</dbReference>
<evidence type="ECO:0000256" key="13">
    <source>
        <dbReference type="HAMAP-Rule" id="MF_03039"/>
    </source>
</evidence>
<protein>
    <submittedName>
        <fullName evidence="15">Cytosolic Fe-S cluster assembly factor cfd1</fullName>
    </submittedName>
</protein>
<keyword evidence="11 13" id="KW-0408">Iron</keyword>
<dbReference type="SUPFAM" id="SSF75217">
    <property type="entry name" value="alpha/beta knot"/>
    <property type="match status" value="1"/>
</dbReference>
<gene>
    <name evidence="15" type="primary">CFD1</name>
    <name evidence="15" type="ORF">Q9L58_000875</name>
</gene>
<dbReference type="CDD" id="cd18088">
    <property type="entry name" value="Nep1-like"/>
    <property type="match status" value="1"/>
</dbReference>
<dbReference type="Gene3D" id="3.40.1280.10">
    <property type="match status" value="1"/>
</dbReference>
<dbReference type="SUPFAM" id="SSF52540">
    <property type="entry name" value="P-loop containing nucleoside triphosphate hydrolases"/>
    <property type="match status" value="1"/>
</dbReference>
<dbReference type="InterPro" id="IPR029028">
    <property type="entry name" value="Alpha/beta_knot_MTases"/>
</dbReference>
<keyword evidence="9 13" id="KW-0067">ATP-binding</keyword>
<keyword evidence="5" id="KW-0690">Ribosome biogenesis</keyword>
<evidence type="ECO:0000256" key="4">
    <source>
        <dbReference type="ARBA" id="ARBA00022490"/>
    </source>
</evidence>
<reference evidence="15 16" key="1">
    <citation type="submission" date="2024-02" db="EMBL/GenBank/DDBJ databases">
        <title>Discinaceae phylogenomics.</title>
        <authorList>
            <person name="Dirks A.C."/>
            <person name="James T.Y."/>
        </authorList>
    </citation>
    <scope>NUCLEOTIDE SEQUENCE [LARGE SCALE GENOMIC DNA]</scope>
    <source>
        <strain evidence="15 16">ACD0624</strain>
    </source>
</reference>
<feature type="region of interest" description="Disordered" evidence="14">
    <location>
        <begin position="1"/>
        <end position="22"/>
    </location>
</feature>
<evidence type="ECO:0000256" key="11">
    <source>
        <dbReference type="ARBA" id="ARBA00023004"/>
    </source>
</evidence>
<keyword evidence="10" id="KW-0694">RNA-binding</keyword>
<proteinExistence type="inferred from homology"/>
<keyword evidence="8 13" id="KW-0547">Nucleotide-binding</keyword>
<evidence type="ECO:0000256" key="5">
    <source>
        <dbReference type="ARBA" id="ARBA00022517"/>
    </source>
</evidence>
<evidence type="ECO:0000256" key="1">
    <source>
        <dbReference type="ARBA" id="ARBA00004496"/>
    </source>
</evidence>
<dbReference type="InterPro" id="IPR033756">
    <property type="entry name" value="YlxH/NBP35"/>
</dbReference>
<evidence type="ECO:0000313" key="16">
    <source>
        <dbReference type="Proteomes" id="UP001447188"/>
    </source>
</evidence>
<name>A0ABR3GWH4_9PEZI</name>
<comment type="similarity">
    <text evidence="13">Belongs to the Mrp/NBP35 ATP-binding proteins family. NUBP2/CFD1 subfamily.</text>
</comment>
<dbReference type="InterPro" id="IPR028600">
    <property type="entry name" value="NUBP2/Cfd1_eukaryotes"/>
</dbReference>
<dbReference type="HAMAP" id="MF_03039">
    <property type="entry name" value="NUBP2"/>
    <property type="match status" value="1"/>
</dbReference>
<accession>A0ABR3GWH4</accession>
<dbReference type="CDD" id="cd02037">
    <property type="entry name" value="Mrp_NBP35"/>
    <property type="match status" value="1"/>
</dbReference>
<comment type="function">
    <text evidence="13">Component of the cytosolic iron-sulfur (Fe/S) protein assembly (CIA) machinery. Required for maturation of extramitochondrial Fe-S proteins. The NBP35-CFD1 heterotetramer forms a Fe-S scaffold complex, mediating the de novo assembly of an Fe-S cluster and its transfer to target apoproteins.</text>
</comment>
<organism evidence="15 16">
    <name type="scientific">Discina gigas</name>
    <dbReference type="NCBI Taxonomy" id="1032678"/>
    <lineage>
        <taxon>Eukaryota</taxon>
        <taxon>Fungi</taxon>
        <taxon>Dikarya</taxon>
        <taxon>Ascomycota</taxon>
        <taxon>Pezizomycotina</taxon>
        <taxon>Pezizomycetes</taxon>
        <taxon>Pezizales</taxon>
        <taxon>Discinaceae</taxon>
        <taxon>Discina</taxon>
    </lineage>
</organism>
<comment type="similarity">
    <text evidence="2">Belongs to the class IV-like SAM-binding methyltransferase superfamily. RNA methyltransferase NEP1 family.</text>
</comment>